<protein>
    <submittedName>
        <fullName evidence="1">Uncharacterized protein</fullName>
    </submittedName>
</protein>
<reference evidence="1 2" key="1">
    <citation type="journal article" date="2019" name="Int. J. Syst. Evol. Microbiol.">
        <title>Capsulimonas corticalis gen. nov., sp. nov., an aerobic capsulated bacterium, of a novel bacterial order, Capsulimonadales ord. nov., of the class Armatimonadia of the phylum Armatimonadetes.</title>
        <authorList>
            <person name="Li J."/>
            <person name="Kudo C."/>
            <person name="Tonouchi A."/>
        </authorList>
    </citation>
    <scope>NUCLEOTIDE SEQUENCE [LARGE SCALE GENOMIC DNA]</scope>
    <source>
        <strain evidence="1 2">AX-7</strain>
    </source>
</reference>
<accession>A0A402D190</accession>
<evidence type="ECO:0000313" key="2">
    <source>
        <dbReference type="Proteomes" id="UP000287394"/>
    </source>
</evidence>
<dbReference type="KEGG" id="ccot:CCAX7_36930"/>
<gene>
    <name evidence="1" type="ORF">CCAX7_36930</name>
</gene>
<dbReference type="RefSeq" id="WP_119323302.1">
    <property type="nucleotide sequence ID" value="NZ_AP025739.1"/>
</dbReference>
<evidence type="ECO:0000313" key="1">
    <source>
        <dbReference type="EMBL" id="BDI31642.1"/>
    </source>
</evidence>
<dbReference type="AlphaFoldDB" id="A0A402D190"/>
<proteinExistence type="predicted"/>
<name>A0A402D190_9BACT</name>
<sequence length="289" mass="32443">MLRTTIESILQSSSLTDEMERCLTPWADLPQEPFVIAAGRVADMREQFQRVLEDITDPEQIEPVVALMYAQTRSQWEMANIRVIHQTHRGAPHPAVLYEARLLRALLRALEEAMPIATTENLNTVLRNPLVASEQLKLVIELGTASPAEIIEETRRWKDELADMTYMLANQAAANDAVTADLRSQLSMATADIHRMEANQANLKRELNTWESSAIIGSIRTARQDMARLVDRMLILESNQAILERELGAADAIQIAATMRKLSAENAALRGLVDLFGAMEKDLEHLELH</sequence>
<keyword evidence="2" id="KW-1185">Reference proteome</keyword>
<organism evidence="1 2">
    <name type="scientific">Capsulimonas corticalis</name>
    <dbReference type="NCBI Taxonomy" id="2219043"/>
    <lineage>
        <taxon>Bacteria</taxon>
        <taxon>Bacillati</taxon>
        <taxon>Armatimonadota</taxon>
        <taxon>Armatimonadia</taxon>
        <taxon>Capsulimonadales</taxon>
        <taxon>Capsulimonadaceae</taxon>
        <taxon>Capsulimonas</taxon>
    </lineage>
</organism>
<dbReference type="EMBL" id="AP025739">
    <property type="protein sequence ID" value="BDI31642.1"/>
    <property type="molecule type" value="Genomic_DNA"/>
</dbReference>
<dbReference type="Proteomes" id="UP000287394">
    <property type="component" value="Chromosome"/>
</dbReference>